<dbReference type="AlphaFoldDB" id="A0AAV7RUY8"/>
<proteinExistence type="predicted"/>
<evidence type="ECO:0000313" key="1">
    <source>
        <dbReference type="EMBL" id="KAJ1154753.1"/>
    </source>
</evidence>
<protein>
    <recommendedName>
        <fullName evidence="3">Secreted protein</fullName>
    </recommendedName>
</protein>
<reference evidence="1" key="1">
    <citation type="journal article" date="2022" name="bioRxiv">
        <title>Sequencing and chromosome-scale assembly of the giantPleurodeles waltlgenome.</title>
        <authorList>
            <person name="Brown T."/>
            <person name="Elewa A."/>
            <person name="Iarovenko S."/>
            <person name="Subramanian E."/>
            <person name="Araus A.J."/>
            <person name="Petzold A."/>
            <person name="Susuki M."/>
            <person name="Suzuki K.-i.T."/>
            <person name="Hayashi T."/>
            <person name="Toyoda A."/>
            <person name="Oliveira C."/>
            <person name="Osipova E."/>
            <person name="Leigh N.D."/>
            <person name="Simon A."/>
            <person name="Yun M.H."/>
        </authorList>
    </citation>
    <scope>NUCLEOTIDE SEQUENCE</scope>
    <source>
        <strain evidence="1">20211129_DDA</strain>
        <tissue evidence="1">Liver</tissue>
    </source>
</reference>
<dbReference type="Proteomes" id="UP001066276">
    <property type="component" value="Chromosome 5"/>
</dbReference>
<evidence type="ECO:0008006" key="3">
    <source>
        <dbReference type="Google" id="ProtNLM"/>
    </source>
</evidence>
<gene>
    <name evidence="1" type="ORF">NDU88_007496</name>
</gene>
<name>A0AAV7RUY8_PLEWA</name>
<accession>A0AAV7RUY8</accession>
<organism evidence="1 2">
    <name type="scientific">Pleurodeles waltl</name>
    <name type="common">Iberian ribbed newt</name>
    <dbReference type="NCBI Taxonomy" id="8319"/>
    <lineage>
        <taxon>Eukaryota</taxon>
        <taxon>Metazoa</taxon>
        <taxon>Chordata</taxon>
        <taxon>Craniata</taxon>
        <taxon>Vertebrata</taxon>
        <taxon>Euteleostomi</taxon>
        <taxon>Amphibia</taxon>
        <taxon>Batrachia</taxon>
        <taxon>Caudata</taxon>
        <taxon>Salamandroidea</taxon>
        <taxon>Salamandridae</taxon>
        <taxon>Pleurodelinae</taxon>
        <taxon>Pleurodeles</taxon>
    </lineage>
</organism>
<evidence type="ECO:0000313" key="2">
    <source>
        <dbReference type="Proteomes" id="UP001066276"/>
    </source>
</evidence>
<comment type="caution">
    <text evidence="1">The sequence shown here is derived from an EMBL/GenBank/DDBJ whole genome shotgun (WGS) entry which is preliminary data.</text>
</comment>
<keyword evidence="2" id="KW-1185">Reference proteome</keyword>
<sequence>MLFPTRNFRRRFCSPARLLVFRRLLRASLMVVPTVARLLFHRCSRLRFIRALLLSSEFVYRIISSMCFRTLAARYSDRFRYPAVPS</sequence>
<dbReference type="EMBL" id="JANPWB010000009">
    <property type="protein sequence ID" value="KAJ1154753.1"/>
    <property type="molecule type" value="Genomic_DNA"/>
</dbReference>